<dbReference type="AlphaFoldDB" id="A0A1Q6DVY5"/>
<evidence type="ECO:0000313" key="5">
    <source>
        <dbReference type="Proteomes" id="UP000185744"/>
    </source>
</evidence>
<reference evidence="4" key="1">
    <citation type="submission" date="2016-12" db="EMBL/GenBank/DDBJ databases">
        <title>Discovery of methanogenic haloarchaea.</title>
        <authorList>
            <person name="Sorokin D.Y."/>
            <person name="Makarova K.S."/>
            <person name="Abbas B."/>
            <person name="Ferrer M."/>
            <person name="Golyshin P.N."/>
        </authorList>
    </citation>
    <scope>NUCLEOTIDE SEQUENCE [LARGE SCALE GENOMIC DNA]</scope>
    <source>
        <strain evidence="4">HMET1</strain>
    </source>
</reference>
<organism evidence="4 5">
    <name type="scientific">Methanohalarchaeum thermophilum</name>
    <dbReference type="NCBI Taxonomy" id="1903181"/>
    <lineage>
        <taxon>Archaea</taxon>
        <taxon>Methanobacteriati</taxon>
        <taxon>Methanobacteriota</taxon>
        <taxon>Methanonatronarchaeia</taxon>
        <taxon>Methanonatronarchaeales</taxon>
        <taxon>Methanonatronarchaeaceae</taxon>
        <taxon>Candidatus Methanohalarchaeum</taxon>
    </lineage>
</organism>
<dbReference type="Gene3D" id="3.40.1350.10">
    <property type="match status" value="1"/>
</dbReference>
<dbReference type="GO" id="GO:0004519">
    <property type="term" value="F:endonuclease activity"/>
    <property type="evidence" value="ECO:0007669"/>
    <property type="project" value="UniProtKB-KW"/>
</dbReference>
<dbReference type="InterPro" id="IPR048301">
    <property type="entry name" value="NucS_C"/>
</dbReference>
<dbReference type="Proteomes" id="UP000185744">
    <property type="component" value="Unassembled WGS sequence"/>
</dbReference>
<keyword evidence="4" id="KW-0255">Endonuclease</keyword>
<dbReference type="InParanoid" id="A0A1Q6DVY5"/>
<sequence>MDREEIISKVEEVSSKLNGEFTAGKVIDKINSEFEEDYGSTKVRNIVIACSDHPSSKFHDIEKKLFKYLGKGKYRVLGEKEDLNEPEATKKNEPSFKEKLKETKPKNEIIDLIEEKINTLKGNLTPHPWQSRDVNTITGQIDLLYKDKEGNTIAIDYIDKKAGIDKAKEMQEKIKRLQKNKWIESDEIKGILICKNLSNELKNRITKIKDIKCKKLNISIEFESPNQNS</sequence>
<keyword evidence="4" id="KW-0540">Nuclease</keyword>
<evidence type="ECO:0000256" key="2">
    <source>
        <dbReference type="SAM" id="MobiDB-lite"/>
    </source>
</evidence>
<keyword evidence="1" id="KW-0175">Coiled coil</keyword>
<evidence type="ECO:0000259" key="3">
    <source>
        <dbReference type="Pfam" id="PF01939"/>
    </source>
</evidence>
<keyword evidence="5" id="KW-1185">Reference proteome</keyword>
<gene>
    <name evidence="4" type="ORF">BTN85_1005</name>
</gene>
<feature type="region of interest" description="Disordered" evidence="2">
    <location>
        <begin position="83"/>
        <end position="102"/>
    </location>
</feature>
<evidence type="ECO:0000313" key="4">
    <source>
        <dbReference type="EMBL" id="OKY78513.1"/>
    </source>
</evidence>
<feature type="domain" description="Endonuclease NucS C-terminal" evidence="3">
    <location>
        <begin position="107"/>
        <end position="218"/>
    </location>
</feature>
<protein>
    <submittedName>
        <fullName evidence="4">RecB family endonuclease NucS</fullName>
    </submittedName>
</protein>
<proteinExistence type="predicted"/>
<dbReference type="EMBL" id="MSDW01000001">
    <property type="protein sequence ID" value="OKY78513.1"/>
    <property type="molecule type" value="Genomic_DNA"/>
</dbReference>
<evidence type="ECO:0000256" key="1">
    <source>
        <dbReference type="SAM" id="Coils"/>
    </source>
</evidence>
<keyword evidence="4" id="KW-0378">Hydrolase</keyword>
<dbReference type="Pfam" id="PF01939">
    <property type="entry name" value="NucS_C"/>
    <property type="match status" value="1"/>
</dbReference>
<dbReference type="InterPro" id="IPR011856">
    <property type="entry name" value="tRNA_endonuc-like_dom_sf"/>
</dbReference>
<accession>A0A1Q6DVY5</accession>
<dbReference type="GO" id="GO:0003676">
    <property type="term" value="F:nucleic acid binding"/>
    <property type="evidence" value="ECO:0007669"/>
    <property type="project" value="InterPro"/>
</dbReference>
<comment type="caution">
    <text evidence="4">The sequence shown here is derived from an EMBL/GenBank/DDBJ whole genome shotgun (WGS) entry which is preliminary data.</text>
</comment>
<name>A0A1Q6DVY5_METT1</name>
<feature type="coiled-coil region" evidence="1">
    <location>
        <begin position="160"/>
        <end position="187"/>
    </location>
</feature>